<dbReference type="Pfam" id="PF00685">
    <property type="entry name" value="Sulfotransfer_1"/>
    <property type="match status" value="1"/>
</dbReference>
<dbReference type="Proteomes" id="UP000001568">
    <property type="component" value="Chromosome 7"/>
</dbReference>
<proteinExistence type="inferred from homology"/>
<feature type="domain" description="Sulfotransferase" evidence="4">
    <location>
        <begin position="26"/>
        <end position="228"/>
    </location>
</feature>
<name>A4RZY0_OSTLU</name>
<dbReference type="Gene3D" id="3.40.50.300">
    <property type="entry name" value="P-loop containing nucleotide triphosphate hydrolases"/>
    <property type="match status" value="1"/>
</dbReference>
<dbReference type="EC" id="2.8.2.-" evidence="3"/>
<evidence type="ECO:0000256" key="2">
    <source>
        <dbReference type="ARBA" id="ARBA00022679"/>
    </source>
</evidence>
<sequence>MRERNARMHSAASVARGTTGFAPRASDVFIATYPKTGTTWMMQICHQVRCEAARARGEDANGEAFDEITEVVPWDVVALDCGQDLDAAQTTTPRLFKSHERATTMARGARSVVVTREPADVFHSFYEFLPAYMGIERGAITREEFAEAIFAGASHSGGFAEHYLSWYDAATASRDDVLMVAFEDMKEDLGAVVDDVAAFLRCELDERGRDVVLERASFAYMRKNHTKFDDHFVRARLAEQIGLPKASTFSVGKVREGGGAVGAGARELPQTVRDAIQAHWDARMAPRGFKTYDAFRAALRDLRR</sequence>
<dbReference type="HOGENOM" id="CLU_027239_3_1_1"/>
<dbReference type="InterPro" id="IPR027417">
    <property type="entry name" value="P-loop_NTPase"/>
</dbReference>
<evidence type="ECO:0000256" key="3">
    <source>
        <dbReference type="RuleBase" id="RU361155"/>
    </source>
</evidence>
<dbReference type="AlphaFoldDB" id="A4RZY0"/>
<reference evidence="5 6" key="1">
    <citation type="journal article" date="2007" name="Proc. Natl. Acad. Sci. U.S.A.">
        <title>The tiny eukaryote Ostreococcus provides genomic insights into the paradox of plankton speciation.</title>
        <authorList>
            <person name="Palenik B."/>
            <person name="Grimwood J."/>
            <person name="Aerts A."/>
            <person name="Rouze P."/>
            <person name="Salamov A."/>
            <person name="Putnam N."/>
            <person name="Dupont C."/>
            <person name="Jorgensen R."/>
            <person name="Derelle E."/>
            <person name="Rombauts S."/>
            <person name="Zhou K."/>
            <person name="Otillar R."/>
            <person name="Merchant S.S."/>
            <person name="Podell S."/>
            <person name="Gaasterland T."/>
            <person name="Napoli C."/>
            <person name="Gendler K."/>
            <person name="Manuell A."/>
            <person name="Tai V."/>
            <person name="Vallon O."/>
            <person name="Piganeau G."/>
            <person name="Jancek S."/>
            <person name="Heijde M."/>
            <person name="Jabbari K."/>
            <person name="Bowler C."/>
            <person name="Lohr M."/>
            <person name="Robbens S."/>
            <person name="Werner G."/>
            <person name="Dubchak I."/>
            <person name="Pazour G.J."/>
            <person name="Ren Q."/>
            <person name="Paulsen I."/>
            <person name="Delwiche C."/>
            <person name="Schmutz J."/>
            <person name="Rokhsar D."/>
            <person name="Van de Peer Y."/>
            <person name="Moreau H."/>
            <person name="Grigoriev I.V."/>
        </authorList>
    </citation>
    <scope>NUCLEOTIDE SEQUENCE [LARGE SCALE GENOMIC DNA]</scope>
    <source>
        <strain evidence="5 6">CCE9901</strain>
    </source>
</reference>
<dbReference type="PANTHER" id="PTHR11783">
    <property type="entry name" value="SULFOTRANSFERASE SULT"/>
    <property type="match status" value="1"/>
</dbReference>
<dbReference type="OMA" id="HERMMMI"/>
<dbReference type="EMBL" id="CP000587">
    <property type="protein sequence ID" value="ABO96939.1"/>
    <property type="molecule type" value="Genomic_DNA"/>
</dbReference>
<keyword evidence="2 3" id="KW-0808">Transferase</keyword>
<dbReference type="GO" id="GO:0008146">
    <property type="term" value="F:sulfotransferase activity"/>
    <property type="evidence" value="ECO:0007669"/>
    <property type="project" value="InterPro"/>
</dbReference>
<dbReference type="OrthoDB" id="205623at2759"/>
<evidence type="ECO:0000256" key="1">
    <source>
        <dbReference type="ARBA" id="ARBA00005771"/>
    </source>
</evidence>
<gene>
    <name evidence="5" type="ORF">OSTLU_32551</name>
</gene>
<dbReference type="InterPro" id="IPR000863">
    <property type="entry name" value="Sulfotransferase_dom"/>
</dbReference>
<organism evidence="5 6">
    <name type="scientific">Ostreococcus lucimarinus (strain CCE9901)</name>
    <dbReference type="NCBI Taxonomy" id="436017"/>
    <lineage>
        <taxon>Eukaryota</taxon>
        <taxon>Viridiplantae</taxon>
        <taxon>Chlorophyta</taxon>
        <taxon>Mamiellophyceae</taxon>
        <taxon>Mamiellales</taxon>
        <taxon>Bathycoccaceae</taxon>
        <taxon>Ostreococcus</taxon>
    </lineage>
</organism>
<dbReference type="Gramene" id="ABO96939">
    <property type="protein sequence ID" value="ABO96939"/>
    <property type="gene ID" value="OSTLU_32551"/>
</dbReference>
<protein>
    <recommendedName>
        <fullName evidence="3">Sulfotransferase</fullName>
        <ecNumber evidence="3">2.8.2.-</ecNumber>
    </recommendedName>
</protein>
<accession>A4RZY0</accession>
<evidence type="ECO:0000313" key="5">
    <source>
        <dbReference type="EMBL" id="ABO96939.1"/>
    </source>
</evidence>
<dbReference type="GeneID" id="5002860"/>
<dbReference type="SUPFAM" id="SSF52540">
    <property type="entry name" value="P-loop containing nucleoside triphosphate hydrolases"/>
    <property type="match status" value="1"/>
</dbReference>
<dbReference type="KEGG" id="olu:OSTLU_32551"/>
<comment type="similarity">
    <text evidence="1 3">Belongs to the sulfotransferase 1 family.</text>
</comment>
<dbReference type="eggNOG" id="KOG1584">
    <property type="taxonomic scope" value="Eukaryota"/>
</dbReference>
<keyword evidence="6" id="KW-1185">Reference proteome</keyword>
<evidence type="ECO:0000259" key="4">
    <source>
        <dbReference type="Pfam" id="PF00685"/>
    </source>
</evidence>
<evidence type="ECO:0000313" key="6">
    <source>
        <dbReference type="Proteomes" id="UP000001568"/>
    </source>
</evidence>
<dbReference type="RefSeq" id="XP_001418646.1">
    <property type="nucleotide sequence ID" value="XM_001418609.1"/>
</dbReference>